<dbReference type="InterPro" id="IPR035979">
    <property type="entry name" value="RBD_domain_sf"/>
</dbReference>
<dbReference type="InterPro" id="IPR012677">
    <property type="entry name" value="Nucleotide-bd_a/b_plait_sf"/>
</dbReference>
<dbReference type="FunCoup" id="B0CV21">
    <property type="interactions" value="609"/>
</dbReference>
<dbReference type="GO" id="GO:0003729">
    <property type="term" value="F:mRNA binding"/>
    <property type="evidence" value="ECO:0007669"/>
    <property type="project" value="TreeGrafter"/>
</dbReference>
<evidence type="ECO:0000256" key="1">
    <source>
        <dbReference type="PROSITE-ProRule" id="PRU00176"/>
    </source>
</evidence>
<feature type="domain" description="RRM" evidence="4">
    <location>
        <begin position="43"/>
        <end position="147"/>
    </location>
</feature>
<feature type="compositionally biased region" description="Low complexity" evidence="3">
    <location>
        <begin position="267"/>
        <end position="280"/>
    </location>
</feature>
<dbReference type="InParanoid" id="B0CV21"/>
<feature type="region of interest" description="Disordered" evidence="3">
    <location>
        <begin position="237"/>
        <end position="350"/>
    </location>
</feature>
<gene>
    <name evidence="6" type="ORF">LACBIDRAFT_308908</name>
</gene>
<dbReference type="Gene3D" id="3.30.70.330">
    <property type="match status" value="1"/>
</dbReference>
<dbReference type="GeneID" id="6071511"/>
<sequence length="639" mass="72668">MQPNRLGLGLRPPLPSYGQGPSMSALAQQQQMHFVPPQAQRLATLFVGSISGGITDAFLNQLLSVGCALGNIYALYQAECYLMQACGPIKSFKRLITPANKPQGFGFAEFEDPDGALRALELLNNVELPALEDGCANKKLLVKADEKTRAFLDAYQAHRMATSTDEAQKQQARAKIDEQVADIIRMSQDAANNGLIDKEKYVIPPHLHDLQEADLPETQRGLVISEIAQFRERAAKREREKLRDVRESIPSVTGAPSGPKVREWGKPQQSAPSTQSPQAQGFGKGAQGYSKPVGFVKAGDSNVGRDSSEVERPGPGRTMKTDEELEAERKEARKKDEEISFKDRERRYEPRERTRIQALERAIARERATKEAEDRDRIEMRGRLDVWDDDESDETFYVDRARWRHMRARRLEAEEAADEKSRRFEEQEVENLRRESEDFLARQMDEMQALAEEQRKAGLLLDDGAPVRLNVSIAAPTVKEKEAPGKEKTAVFAEEEMEEDEIKKRRVPLVKLDFSVAESSEQTKERLERIRQSVPHDKDVLFKAKVRWDGLNDTMIDRKFEPLVKRLMMKYLGEMEEEDLIMFVLEHLKDHKGPQKLVEGLEPVLEEEAIELTISVWRQIIFESMAYGEGLLTEKLLVD</sequence>
<dbReference type="STRING" id="486041.B0CV21"/>
<dbReference type="Proteomes" id="UP000001194">
    <property type="component" value="Unassembled WGS sequence"/>
</dbReference>
<keyword evidence="7" id="KW-1185">Reference proteome</keyword>
<dbReference type="Pfam" id="PF00076">
    <property type="entry name" value="RRM_1"/>
    <property type="match status" value="1"/>
</dbReference>
<protein>
    <submittedName>
        <fullName evidence="6">Predicted protein</fullName>
    </submittedName>
</protein>
<feature type="coiled-coil region" evidence="2">
    <location>
        <begin position="410"/>
        <end position="442"/>
    </location>
</feature>
<dbReference type="InterPro" id="IPR002483">
    <property type="entry name" value="PWI_dom"/>
</dbReference>
<evidence type="ECO:0000256" key="2">
    <source>
        <dbReference type="SAM" id="Coils"/>
    </source>
</evidence>
<dbReference type="InterPro" id="IPR052768">
    <property type="entry name" value="RBM25"/>
</dbReference>
<dbReference type="SMART" id="SM00360">
    <property type="entry name" value="RRM"/>
    <property type="match status" value="1"/>
</dbReference>
<evidence type="ECO:0000259" key="5">
    <source>
        <dbReference type="PROSITE" id="PS51025"/>
    </source>
</evidence>
<dbReference type="PROSITE" id="PS50102">
    <property type="entry name" value="RRM"/>
    <property type="match status" value="1"/>
</dbReference>
<organism evidence="7">
    <name type="scientific">Laccaria bicolor (strain S238N-H82 / ATCC MYA-4686)</name>
    <name type="common">Bicoloured deceiver</name>
    <name type="synonym">Laccaria laccata var. bicolor</name>
    <dbReference type="NCBI Taxonomy" id="486041"/>
    <lineage>
        <taxon>Eukaryota</taxon>
        <taxon>Fungi</taxon>
        <taxon>Dikarya</taxon>
        <taxon>Basidiomycota</taxon>
        <taxon>Agaricomycotina</taxon>
        <taxon>Agaricomycetes</taxon>
        <taxon>Agaricomycetidae</taxon>
        <taxon>Agaricales</taxon>
        <taxon>Agaricineae</taxon>
        <taxon>Hydnangiaceae</taxon>
        <taxon>Laccaria</taxon>
    </lineage>
</organism>
<name>B0CV21_LACBS</name>
<dbReference type="SUPFAM" id="SSF54928">
    <property type="entry name" value="RNA-binding domain, RBD"/>
    <property type="match status" value="1"/>
</dbReference>
<feature type="compositionally biased region" description="Basic and acidic residues" evidence="3">
    <location>
        <begin position="306"/>
        <end position="350"/>
    </location>
</feature>
<feature type="compositionally biased region" description="Low complexity" evidence="3">
    <location>
        <begin position="1"/>
        <end position="11"/>
    </location>
</feature>
<proteinExistence type="predicted"/>
<accession>B0CV21</accession>
<feature type="domain" description="PWI" evidence="5">
    <location>
        <begin position="539"/>
        <end position="639"/>
    </location>
</feature>
<dbReference type="Gene3D" id="1.20.1390.10">
    <property type="entry name" value="PWI domain"/>
    <property type="match status" value="1"/>
</dbReference>
<dbReference type="InterPro" id="IPR000504">
    <property type="entry name" value="RRM_dom"/>
</dbReference>
<dbReference type="EMBL" id="DS547093">
    <property type="protein sequence ID" value="EDR13252.1"/>
    <property type="molecule type" value="Genomic_DNA"/>
</dbReference>
<dbReference type="RefSeq" id="XP_001875750.1">
    <property type="nucleotide sequence ID" value="XM_001875715.1"/>
</dbReference>
<dbReference type="HOGENOM" id="CLU_009938_1_1_1"/>
<dbReference type="PANTHER" id="PTHR18806:SF4">
    <property type="entry name" value="RNA-BINDING PROTEIN 25"/>
    <property type="match status" value="1"/>
</dbReference>
<evidence type="ECO:0000259" key="4">
    <source>
        <dbReference type="PROSITE" id="PS50102"/>
    </source>
</evidence>
<dbReference type="InterPro" id="IPR034268">
    <property type="entry name" value="RBM25_RRM"/>
</dbReference>
<dbReference type="AlphaFoldDB" id="B0CV21"/>
<dbReference type="PROSITE" id="PS51025">
    <property type="entry name" value="PWI"/>
    <property type="match status" value="1"/>
</dbReference>
<feature type="region of interest" description="Disordered" evidence="3">
    <location>
        <begin position="1"/>
        <end position="22"/>
    </location>
</feature>
<dbReference type="GO" id="GO:0005681">
    <property type="term" value="C:spliceosomal complex"/>
    <property type="evidence" value="ECO:0007669"/>
    <property type="project" value="TreeGrafter"/>
</dbReference>
<feature type="compositionally biased region" description="Basic and acidic residues" evidence="3">
    <location>
        <begin position="237"/>
        <end position="247"/>
    </location>
</feature>
<dbReference type="PANTHER" id="PTHR18806">
    <property type="entry name" value="RBM25 PROTEIN"/>
    <property type="match status" value="1"/>
</dbReference>
<evidence type="ECO:0000256" key="3">
    <source>
        <dbReference type="SAM" id="MobiDB-lite"/>
    </source>
</evidence>
<reference evidence="6 7" key="1">
    <citation type="journal article" date="2008" name="Nature">
        <title>The genome of Laccaria bicolor provides insights into mycorrhizal symbiosis.</title>
        <authorList>
            <person name="Martin F."/>
            <person name="Aerts A."/>
            <person name="Ahren D."/>
            <person name="Brun A."/>
            <person name="Danchin E.G.J."/>
            <person name="Duchaussoy F."/>
            <person name="Gibon J."/>
            <person name="Kohler A."/>
            <person name="Lindquist E."/>
            <person name="Pereda V."/>
            <person name="Salamov A."/>
            <person name="Shapiro H.J."/>
            <person name="Wuyts J."/>
            <person name="Blaudez D."/>
            <person name="Buee M."/>
            <person name="Brokstein P."/>
            <person name="Canbaeck B."/>
            <person name="Cohen D."/>
            <person name="Courty P.E."/>
            <person name="Coutinho P.M."/>
            <person name="Delaruelle C."/>
            <person name="Detter J.C."/>
            <person name="Deveau A."/>
            <person name="DiFazio S."/>
            <person name="Duplessis S."/>
            <person name="Fraissinet-Tachet L."/>
            <person name="Lucic E."/>
            <person name="Frey-Klett P."/>
            <person name="Fourrey C."/>
            <person name="Feussner I."/>
            <person name="Gay G."/>
            <person name="Grimwood J."/>
            <person name="Hoegger P.J."/>
            <person name="Jain P."/>
            <person name="Kilaru S."/>
            <person name="Labbe J."/>
            <person name="Lin Y.C."/>
            <person name="Legue V."/>
            <person name="Le Tacon F."/>
            <person name="Marmeisse R."/>
            <person name="Melayah D."/>
            <person name="Montanini B."/>
            <person name="Muratet M."/>
            <person name="Nehls U."/>
            <person name="Niculita-Hirzel H."/>
            <person name="Oudot-Le Secq M.P."/>
            <person name="Peter M."/>
            <person name="Quesneville H."/>
            <person name="Rajashekar B."/>
            <person name="Reich M."/>
            <person name="Rouhier N."/>
            <person name="Schmutz J."/>
            <person name="Yin T."/>
            <person name="Chalot M."/>
            <person name="Henrissat B."/>
            <person name="Kuees U."/>
            <person name="Lucas S."/>
            <person name="Van de Peer Y."/>
            <person name="Podila G.K."/>
            <person name="Polle A."/>
            <person name="Pukkila P.J."/>
            <person name="Richardson P.M."/>
            <person name="Rouze P."/>
            <person name="Sanders I.R."/>
            <person name="Stajich J.E."/>
            <person name="Tunlid A."/>
            <person name="Tuskan G."/>
            <person name="Grigoriev I.V."/>
        </authorList>
    </citation>
    <scope>NUCLEOTIDE SEQUENCE [LARGE SCALE GENOMIC DNA]</scope>
    <source>
        <strain evidence="7">S238N-H82 / ATCC MYA-4686</strain>
    </source>
</reference>
<evidence type="ECO:0000313" key="7">
    <source>
        <dbReference type="Proteomes" id="UP000001194"/>
    </source>
</evidence>
<dbReference type="OrthoDB" id="6275295at2759"/>
<keyword evidence="1" id="KW-0694">RNA-binding</keyword>
<dbReference type="CDD" id="cd12446">
    <property type="entry name" value="RRM_RBM25"/>
    <property type="match status" value="1"/>
</dbReference>
<evidence type="ECO:0000313" key="6">
    <source>
        <dbReference type="EMBL" id="EDR13252.1"/>
    </source>
</evidence>
<dbReference type="KEGG" id="lbc:LACBIDRAFT_308908"/>
<dbReference type="SMART" id="SM00311">
    <property type="entry name" value="PWI"/>
    <property type="match status" value="1"/>
</dbReference>
<keyword evidence="2" id="KW-0175">Coiled coil</keyword>